<sequence length="214" mass="24261">MASSLRVDAPKRPHVSRESSSSTVDFEDVISSSESGEDVDSSDFSPDDEDASSQTTTSDSVMETEQTDPVRDGKLHSIANLLQHINDVSSQLFQPYRNVCVDERMMGSRQNLDFITSWSLQWLNKAATVHLGVDKHNAYKKRGRDNKEPRRKQELTFFRAFCRVCNDFKRLCKLNKVCRPSTSYPTGNGHQPIKGITIKVLERWLFLAAVDQAF</sequence>
<accession>A0A9J6EKK1</accession>
<reference evidence="2" key="2">
    <citation type="submission" date="2021-09" db="EMBL/GenBank/DDBJ databases">
        <authorList>
            <person name="Jia N."/>
            <person name="Wang J."/>
            <person name="Shi W."/>
            <person name="Du L."/>
            <person name="Sun Y."/>
            <person name="Zhan W."/>
            <person name="Jiang J."/>
            <person name="Wang Q."/>
            <person name="Zhang B."/>
            <person name="Ji P."/>
            <person name="Sakyi L.B."/>
            <person name="Cui X."/>
            <person name="Yuan T."/>
            <person name="Jiang B."/>
            <person name="Yang W."/>
            <person name="Lam T.T.-Y."/>
            <person name="Chang Q."/>
            <person name="Ding S."/>
            <person name="Wang X."/>
            <person name="Zhu J."/>
            <person name="Ruan X."/>
            <person name="Zhao L."/>
            <person name="Wei J."/>
            <person name="Que T."/>
            <person name="Du C."/>
            <person name="Cheng J."/>
            <person name="Dai P."/>
            <person name="Han X."/>
            <person name="Huang E."/>
            <person name="Gao Y."/>
            <person name="Liu J."/>
            <person name="Shao H."/>
            <person name="Ye R."/>
            <person name="Li L."/>
            <person name="Wei W."/>
            <person name="Wang X."/>
            <person name="Wang C."/>
            <person name="Huo Q."/>
            <person name="Li W."/>
            <person name="Guo W."/>
            <person name="Chen H."/>
            <person name="Chen S."/>
            <person name="Zhou L."/>
            <person name="Zhou L."/>
            <person name="Ni X."/>
            <person name="Tian J."/>
            <person name="Zhou Y."/>
            <person name="Sheng Y."/>
            <person name="Liu T."/>
            <person name="Pan Y."/>
            <person name="Xia L."/>
            <person name="Li J."/>
            <person name="Zhao F."/>
            <person name="Cao W."/>
        </authorList>
    </citation>
    <scope>NUCLEOTIDE SEQUENCE</scope>
    <source>
        <strain evidence="2">Rmic-2018</strain>
        <tissue evidence="2">Larvae</tissue>
    </source>
</reference>
<feature type="compositionally biased region" description="Basic and acidic residues" evidence="1">
    <location>
        <begin position="8"/>
        <end position="17"/>
    </location>
</feature>
<proteinExistence type="predicted"/>
<evidence type="ECO:0000256" key="1">
    <source>
        <dbReference type="SAM" id="MobiDB-lite"/>
    </source>
</evidence>
<reference evidence="2" key="1">
    <citation type="journal article" date="2020" name="Cell">
        <title>Large-Scale Comparative Analyses of Tick Genomes Elucidate Their Genetic Diversity and Vector Capacities.</title>
        <authorList>
            <consortium name="Tick Genome and Microbiome Consortium (TIGMIC)"/>
            <person name="Jia N."/>
            <person name="Wang J."/>
            <person name="Shi W."/>
            <person name="Du L."/>
            <person name="Sun Y."/>
            <person name="Zhan W."/>
            <person name="Jiang J.F."/>
            <person name="Wang Q."/>
            <person name="Zhang B."/>
            <person name="Ji P."/>
            <person name="Bell-Sakyi L."/>
            <person name="Cui X.M."/>
            <person name="Yuan T.T."/>
            <person name="Jiang B.G."/>
            <person name="Yang W.F."/>
            <person name="Lam T.T."/>
            <person name="Chang Q.C."/>
            <person name="Ding S.J."/>
            <person name="Wang X.J."/>
            <person name="Zhu J.G."/>
            <person name="Ruan X.D."/>
            <person name="Zhao L."/>
            <person name="Wei J.T."/>
            <person name="Ye R.Z."/>
            <person name="Que T.C."/>
            <person name="Du C.H."/>
            <person name="Zhou Y.H."/>
            <person name="Cheng J.X."/>
            <person name="Dai P.F."/>
            <person name="Guo W.B."/>
            <person name="Han X.H."/>
            <person name="Huang E.J."/>
            <person name="Li L.F."/>
            <person name="Wei W."/>
            <person name="Gao Y.C."/>
            <person name="Liu J.Z."/>
            <person name="Shao H.Z."/>
            <person name="Wang X."/>
            <person name="Wang C.C."/>
            <person name="Yang T.C."/>
            <person name="Huo Q.B."/>
            <person name="Li W."/>
            <person name="Chen H.Y."/>
            <person name="Chen S.E."/>
            <person name="Zhou L.G."/>
            <person name="Ni X.B."/>
            <person name="Tian J.H."/>
            <person name="Sheng Y."/>
            <person name="Liu T."/>
            <person name="Pan Y.S."/>
            <person name="Xia L.Y."/>
            <person name="Li J."/>
            <person name="Zhao F."/>
            <person name="Cao W.C."/>
        </authorList>
    </citation>
    <scope>NUCLEOTIDE SEQUENCE</scope>
    <source>
        <strain evidence="2">Rmic-2018</strain>
    </source>
</reference>
<feature type="compositionally biased region" description="Acidic residues" evidence="1">
    <location>
        <begin position="35"/>
        <end position="51"/>
    </location>
</feature>
<feature type="region of interest" description="Disordered" evidence="1">
    <location>
        <begin position="1"/>
        <end position="70"/>
    </location>
</feature>
<name>A0A9J6EKK1_RHIMP</name>
<evidence type="ECO:0000313" key="3">
    <source>
        <dbReference type="Proteomes" id="UP000821866"/>
    </source>
</evidence>
<protein>
    <recommendedName>
        <fullName evidence="4">PiggyBac transposable element-derived protein domain-containing protein</fullName>
    </recommendedName>
</protein>
<organism evidence="2 3">
    <name type="scientific">Rhipicephalus microplus</name>
    <name type="common">Cattle tick</name>
    <name type="synonym">Boophilus microplus</name>
    <dbReference type="NCBI Taxonomy" id="6941"/>
    <lineage>
        <taxon>Eukaryota</taxon>
        <taxon>Metazoa</taxon>
        <taxon>Ecdysozoa</taxon>
        <taxon>Arthropoda</taxon>
        <taxon>Chelicerata</taxon>
        <taxon>Arachnida</taxon>
        <taxon>Acari</taxon>
        <taxon>Parasitiformes</taxon>
        <taxon>Ixodida</taxon>
        <taxon>Ixodoidea</taxon>
        <taxon>Ixodidae</taxon>
        <taxon>Rhipicephalinae</taxon>
        <taxon>Rhipicephalus</taxon>
        <taxon>Boophilus</taxon>
    </lineage>
</organism>
<evidence type="ECO:0008006" key="4">
    <source>
        <dbReference type="Google" id="ProtNLM"/>
    </source>
</evidence>
<comment type="caution">
    <text evidence="2">The sequence shown here is derived from an EMBL/GenBank/DDBJ whole genome shotgun (WGS) entry which is preliminary data.</text>
</comment>
<gene>
    <name evidence="2" type="ORF">HPB51_025774</name>
</gene>
<keyword evidence="3" id="KW-1185">Reference proteome</keyword>
<dbReference type="AlphaFoldDB" id="A0A9J6EKK1"/>
<dbReference type="Proteomes" id="UP000821866">
    <property type="component" value="Chromosome 2"/>
</dbReference>
<feature type="compositionally biased region" description="Polar residues" evidence="1">
    <location>
        <begin position="52"/>
        <end position="64"/>
    </location>
</feature>
<evidence type="ECO:0000313" key="2">
    <source>
        <dbReference type="EMBL" id="KAH8034576.1"/>
    </source>
</evidence>
<dbReference type="EMBL" id="JABSTU010000004">
    <property type="protein sequence ID" value="KAH8034576.1"/>
    <property type="molecule type" value="Genomic_DNA"/>
</dbReference>